<feature type="domain" description="SHOCT" evidence="2">
    <location>
        <begin position="51"/>
        <end position="75"/>
    </location>
</feature>
<dbReference type="Proteomes" id="UP000229370">
    <property type="component" value="Unassembled WGS sequence"/>
</dbReference>
<keyword evidence="1" id="KW-0472">Membrane</keyword>
<accession>A0A2M8GKX4</accession>
<evidence type="ECO:0000313" key="4">
    <source>
        <dbReference type="Proteomes" id="UP000229370"/>
    </source>
</evidence>
<dbReference type="InterPro" id="IPR018649">
    <property type="entry name" value="SHOCT"/>
</dbReference>
<dbReference type="EMBL" id="PFQK01000102">
    <property type="protein sequence ID" value="PJC81211.1"/>
    <property type="molecule type" value="Genomic_DNA"/>
</dbReference>
<gene>
    <name evidence="3" type="ORF">CO007_05950</name>
</gene>
<name>A0A2M8GKX4_9BACT</name>
<reference evidence="4" key="1">
    <citation type="submission" date="2017-09" db="EMBL/GenBank/DDBJ databases">
        <title>Depth-based differentiation of microbial function through sediment-hosted aquifers and enrichment of novel symbionts in the deep terrestrial subsurface.</title>
        <authorList>
            <person name="Probst A.J."/>
            <person name="Ladd B."/>
            <person name="Jarett J.K."/>
            <person name="Geller-Mcgrath D.E."/>
            <person name="Sieber C.M.K."/>
            <person name="Emerson J.B."/>
            <person name="Anantharaman K."/>
            <person name="Thomas B.C."/>
            <person name="Malmstrom R."/>
            <person name="Stieglmeier M."/>
            <person name="Klingl A."/>
            <person name="Woyke T."/>
            <person name="Ryan C.M."/>
            <person name="Banfield J.F."/>
        </authorList>
    </citation>
    <scope>NUCLEOTIDE SEQUENCE [LARGE SCALE GENOMIC DNA]</scope>
</reference>
<keyword evidence="1" id="KW-1133">Transmembrane helix</keyword>
<protein>
    <recommendedName>
        <fullName evidence="2">SHOCT domain-containing protein</fullName>
    </recommendedName>
</protein>
<sequence>MGFSIVSLIINFLFWILIIWGFIILIKSLTHRSYQYSNIEEETKNLEDNSLKIIRERYAKGEIDKKEFEQLKKDLD</sequence>
<proteinExistence type="predicted"/>
<evidence type="ECO:0000259" key="2">
    <source>
        <dbReference type="Pfam" id="PF09851"/>
    </source>
</evidence>
<keyword evidence="1" id="KW-0812">Transmembrane</keyword>
<evidence type="ECO:0000313" key="3">
    <source>
        <dbReference type="EMBL" id="PJC81211.1"/>
    </source>
</evidence>
<feature type="transmembrane region" description="Helical" evidence="1">
    <location>
        <begin position="6"/>
        <end position="26"/>
    </location>
</feature>
<comment type="caution">
    <text evidence="3">The sequence shown here is derived from an EMBL/GenBank/DDBJ whole genome shotgun (WGS) entry which is preliminary data.</text>
</comment>
<evidence type="ECO:0000256" key="1">
    <source>
        <dbReference type="SAM" id="Phobius"/>
    </source>
</evidence>
<organism evidence="3 4">
    <name type="scientific">Candidatus Roizmanbacteria bacterium CG_4_8_14_3_um_filter_36_10</name>
    <dbReference type="NCBI Taxonomy" id="1974834"/>
    <lineage>
        <taxon>Bacteria</taxon>
        <taxon>Candidatus Roizmaniibacteriota</taxon>
    </lineage>
</organism>
<dbReference type="AlphaFoldDB" id="A0A2M8GKX4"/>
<dbReference type="Pfam" id="PF09851">
    <property type="entry name" value="SHOCT"/>
    <property type="match status" value="1"/>
</dbReference>